<accession>A0ABN5GVS0</accession>
<dbReference type="InterPro" id="IPR001647">
    <property type="entry name" value="HTH_TetR"/>
</dbReference>
<reference evidence="7 8" key="2">
    <citation type="journal article" date="2017" name="Int. J. Syst. Evol. Microbiol.">
        <title>Adaptation of Surface-Associated Bacteria to the Open Ocean: A Genomically Distinct Subpopulation of Phaeobacter gallaeciensis Colonizes Pacific Mesozooplankton.</title>
        <authorList>
            <person name="Freese H.M."/>
            <person name="Methner A."/>
            <person name="Overmann J."/>
        </authorList>
    </citation>
    <scope>NUCLEOTIDE SEQUENCE [LARGE SCALE GENOMIC DNA]</scope>
    <source>
        <strain evidence="7 8">P66</strain>
    </source>
</reference>
<evidence type="ECO:0000313" key="8">
    <source>
        <dbReference type="Proteomes" id="UP000236536"/>
    </source>
</evidence>
<reference evidence="7 8" key="1">
    <citation type="journal article" date="2017" name="Genome Biol. Evol.">
        <title>Trajectories and Drivers of Genome Evolution in Surface-Associated Marine Phaeobacter.</title>
        <authorList>
            <person name="Freese H.M."/>
            <person name="Sikorski J."/>
            <person name="Bunk B."/>
            <person name="Scheuner C."/>
            <person name="Meier-Kolthoff J.P."/>
            <person name="Sproer C."/>
            <person name="Gram L."/>
            <person name="Overmann J."/>
        </authorList>
    </citation>
    <scope>NUCLEOTIDE SEQUENCE [LARGE SCALE GENOMIC DNA]</scope>
    <source>
        <strain evidence="7 8">P66</strain>
    </source>
</reference>
<dbReference type="Gene3D" id="1.10.357.10">
    <property type="entry name" value="Tetracycline Repressor, domain 2"/>
    <property type="match status" value="1"/>
</dbReference>
<keyword evidence="3" id="KW-0804">Transcription</keyword>
<feature type="domain" description="HTH tetR-type" evidence="6">
    <location>
        <begin position="18"/>
        <end position="78"/>
    </location>
</feature>
<dbReference type="Pfam" id="PF02909">
    <property type="entry name" value="TetR_C_1"/>
    <property type="match status" value="1"/>
</dbReference>
<dbReference type="PANTHER" id="PTHR30055">
    <property type="entry name" value="HTH-TYPE TRANSCRIPTIONAL REGULATOR RUTR"/>
    <property type="match status" value="1"/>
</dbReference>
<proteinExistence type="predicted"/>
<feature type="DNA-binding region" description="H-T-H motif" evidence="4">
    <location>
        <begin position="41"/>
        <end position="60"/>
    </location>
</feature>
<evidence type="ECO:0000259" key="6">
    <source>
        <dbReference type="PROSITE" id="PS50977"/>
    </source>
</evidence>
<evidence type="ECO:0000256" key="1">
    <source>
        <dbReference type="ARBA" id="ARBA00023015"/>
    </source>
</evidence>
<dbReference type="SUPFAM" id="SSF46689">
    <property type="entry name" value="Homeodomain-like"/>
    <property type="match status" value="1"/>
</dbReference>
<dbReference type="InterPro" id="IPR009057">
    <property type="entry name" value="Homeodomain-like_sf"/>
</dbReference>
<dbReference type="SUPFAM" id="SSF48498">
    <property type="entry name" value="Tetracyclin repressor-like, C-terminal domain"/>
    <property type="match status" value="1"/>
</dbReference>
<keyword evidence="8" id="KW-1185">Reference proteome</keyword>
<sequence>MTTKPRRKPGRRPKSDESLSKQEIVTAAIRILDRDGAEAFSMRNLANELKVYPTAIYWHIANRNALIAEVITKILFDLLPENFESDWREGVLGLCRNYRSRIKQHPNIAPLIGVQLVSNASLDFEMIERILSTLEKAGFKNEELRDAYNTVIAAMVGYTTQEFAMVPKESSDAWSEAMKSSIRSVDAERYPTTAGNLGVMENQSYIMRWENGAVAPLDAGFEMFIQAVVDGLEARLRR</sequence>
<evidence type="ECO:0000256" key="2">
    <source>
        <dbReference type="ARBA" id="ARBA00023125"/>
    </source>
</evidence>
<dbReference type="PROSITE" id="PS50977">
    <property type="entry name" value="HTH_TETR_2"/>
    <property type="match status" value="1"/>
</dbReference>
<dbReference type="Proteomes" id="UP000236536">
    <property type="component" value="Plasmid pP66_d"/>
</dbReference>
<dbReference type="InterPro" id="IPR004111">
    <property type="entry name" value="Repressor_TetR_C"/>
</dbReference>
<dbReference type="InterPro" id="IPR050109">
    <property type="entry name" value="HTH-type_TetR-like_transc_reg"/>
</dbReference>
<dbReference type="EMBL" id="CP010709">
    <property type="protein sequence ID" value="AUQ97084.1"/>
    <property type="molecule type" value="Genomic_DNA"/>
</dbReference>
<dbReference type="Pfam" id="PF00440">
    <property type="entry name" value="TetR_N"/>
    <property type="match status" value="1"/>
</dbReference>
<feature type="region of interest" description="Disordered" evidence="5">
    <location>
        <begin position="1"/>
        <end position="20"/>
    </location>
</feature>
<dbReference type="RefSeq" id="WP_102875669.1">
    <property type="nucleotide sequence ID" value="NZ_CP010603.1"/>
</dbReference>
<keyword evidence="2 4" id="KW-0238">DNA-binding</keyword>
<protein>
    <submittedName>
        <fullName evidence="7">Tetracycline repressor protein class H</fullName>
    </submittedName>
</protein>
<keyword evidence="7" id="KW-0614">Plasmid</keyword>
<gene>
    <name evidence="7" type="primary">tetR</name>
    <name evidence="7" type="ORF">PhaeoP66_04358</name>
</gene>
<geneLocation type="plasmid" evidence="7 8">
    <name>pP66_d</name>
</geneLocation>
<evidence type="ECO:0000256" key="4">
    <source>
        <dbReference type="PROSITE-ProRule" id="PRU00335"/>
    </source>
</evidence>
<evidence type="ECO:0000256" key="5">
    <source>
        <dbReference type="SAM" id="MobiDB-lite"/>
    </source>
</evidence>
<evidence type="ECO:0000256" key="3">
    <source>
        <dbReference type="ARBA" id="ARBA00023163"/>
    </source>
</evidence>
<name>A0ABN5GVS0_9RHOB</name>
<evidence type="ECO:0000313" key="7">
    <source>
        <dbReference type="EMBL" id="AUQ97084.1"/>
    </source>
</evidence>
<dbReference type="PANTHER" id="PTHR30055:SF151">
    <property type="entry name" value="TRANSCRIPTIONAL REGULATORY PROTEIN"/>
    <property type="match status" value="1"/>
</dbReference>
<organism evidence="7 8">
    <name type="scientific">Phaeobacter inhibens</name>
    <dbReference type="NCBI Taxonomy" id="221822"/>
    <lineage>
        <taxon>Bacteria</taxon>
        <taxon>Pseudomonadati</taxon>
        <taxon>Pseudomonadota</taxon>
        <taxon>Alphaproteobacteria</taxon>
        <taxon>Rhodobacterales</taxon>
        <taxon>Roseobacteraceae</taxon>
        <taxon>Phaeobacter</taxon>
    </lineage>
</organism>
<feature type="compositionally biased region" description="Basic residues" evidence="5">
    <location>
        <begin position="1"/>
        <end position="12"/>
    </location>
</feature>
<keyword evidence="1" id="KW-0805">Transcription regulation</keyword>
<dbReference type="InterPro" id="IPR036271">
    <property type="entry name" value="Tet_transcr_reg_TetR-rel_C_sf"/>
</dbReference>
<dbReference type="Gene3D" id="1.10.10.60">
    <property type="entry name" value="Homeodomain-like"/>
    <property type="match status" value="1"/>
</dbReference>